<evidence type="ECO:0000259" key="9">
    <source>
        <dbReference type="Pfam" id="PF08281"/>
    </source>
</evidence>
<evidence type="ECO:0000256" key="7">
    <source>
        <dbReference type="SAM" id="Phobius"/>
    </source>
</evidence>
<feature type="domain" description="RNA polymerase sigma-70 region 2" evidence="8">
    <location>
        <begin position="15"/>
        <end position="55"/>
    </location>
</feature>
<dbReference type="Pfam" id="PF04542">
    <property type="entry name" value="Sigma70_r2"/>
    <property type="match status" value="1"/>
</dbReference>
<keyword evidence="3" id="KW-0731">Sigma factor</keyword>
<reference evidence="10" key="1">
    <citation type="submission" date="2022-01" db="EMBL/GenBank/DDBJ databases">
        <title>Antribacter sp. nov., isolated from Guizhou of China.</title>
        <authorList>
            <person name="Chengliang C."/>
            <person name="Ya Z."/>
        </authorList>
    </citation>
    <scope>NUCLEOTIDE SEQUENCE</scope>
    <source>
        <strain evidence="10">KLBMP 9083</strain>
    </source>
</reference>
<organism evidence="10 11">
    <name type="scientific">Antribacter soli</name>
    <dbReference type="NCBI Taxonomy" id="2910976"/>
    <lineage>
        <taxon>Bacteria</taxon>
        <taxon>Bacillati</taxon>
        <taxon>Actinomycetota</taxon>
        <taxon>Actinomycetes</taxon>
        <taxon>Micrococcales</taxon>
        <taxon>Promicromonosporaceae</taxon>
        <taxon>Antribacter</taxon>
    </lineage>
</organism>
<dbReference type="InterPro" id="IPR039425">
    <property type="entry name" value="RNA_pol_sigma-70-like"/>
</dbReference>
<evidence type="ECO:0000256" key="6">
    <source>
        <dbReference type="SAM" id="MobiDB-lite"/>
    </source>
</evidence>
<dbReference type="InterPro" id="IPR013324">
    <property type="entry name" value="RNA_pol_sigma_r3/r4-like"/>
</dbReference>
<keyword evidence="7" id="KW-0812">Transmembrane</keyword>
<dbReference type="Pfam" id="PF08281">
    <property type="entry name" value="Sigma70_r4_2"/>
    <property type="match status" value="1"/>
</dbReference>
<evidence type="ECO:0000256" key="5">
    <source>
        <dbReference type="ARBA" id="ARBA00023163"/>
    </source>
</evidence>
<dbReference type="GO" id="GO:0003677">
    <property type="term" value="F:DNA binding"/>
    <property type="evidence" value="ECO:0007669"/>
    <property type="project" value="UniProtKB-KW"/>
</dbReference>
<keyword evidence="5" id="KW-0804">Transcription</keyword>
<dbReference type="InterPro" id="IPR036388">
    <property type="entry name" value="WH-like_DNA-bd_sf"/>
</dbReference>
<dbReference type="Gene3D" id="1.10.1740.10">
    <property type="match status" value="1"/>
</dbReference>
<dbReference type="InterPro" id="IPR013249">
    <property type="entry name" value="RNA_pol_sigma70_r4_t2"/>
</dbReference>
<accession>A0AA41QGR5</accession>
<keyword evidence="4" id="KW-0238">DNA-binding</keyword>
<dbReference type="Gene3D" id="1.10.10.10">
    <property type="entry name" value="Winged helix-like DNA-binding domain superfamily/Winged helix DNA-binding domain"/>
    <property type="match status" value="1"/>
</dbReference>
<dbReference type="AlphaFoldDB" id="A0AA41QGR5"/>
<feature type="transmembrane region" description="Helical" evidence="7">
    <location>
        <begin position="221"/>
        <end position="242"/>
    </location>
</feature>
<evidence type="ECO:0000256" key="2">
    <source>
        <dbReference type="ARBA" id="ARBA00023015"/>
    </source>
</evidence>
<dbReference type="CDD" id="cd06171">
    <property type="entry name" value="Sigma70_r4"/>
    <property type="match status" value="1"/>
</dbReference>
<evidence type="ECO:0000256" key="4">
    <source>
        <dbReference type="ARBA" id="ARBA00023125"/>
    </source>
</evidence>
<dbReference type="Gene3D" id="3.40.1000.70">
    <property type="entry name" value="PknH-like extracellular domain"/>
    <property type="match status" value="1"/>
</dbReference>
<evidence type="ECO:0000256" key="1">
    <source>
        <dbReference type="ARBA" id="ARBA00010641"/>
    </source>
</evidence>
<protein>
    <submittedName>
        <fullName evidence="10">Sigma-70 family RNA polymerase sigma factor</fullName>
    </submittedName>
</protein>
<keyword evidence="7" id="KW-1133">Transmembrane helix</keyword>
<feature type="domain" description="RNA polymerase sigma factor 70 region 4 type 2" evidence="9">
    <location>
        <begin position="121"/>
        <end position="168"/>
    </location>
</feature>
<dbReference type="NCBIfam" id="TIGR02937">
    <property type="entry name" value="sigma70-ECF"/>
    <property type="match status" value="1"/>
</dbReference>
<comment type="caution">
    <text evidence="10">The sequence shown here is derived from an EMBL/GenBank/DDBJ whole genome shotgun (WGS) entry which is preliminary data.</text>
</comment>
<keyword evidence="11" id="KW-1185">Reference proteome</keyword>
<evidence type="ECO:0000313" key="11">
    <source>
        <dbReference type="Proteomes" id="UP001165405"/>
    </source>
</evidence>
<feature type="compositionally biased region" description="Low complexity" evidence="6">
    <location>
        <begin position="258"/>
        <end position="289"/>
    </location>
</feature>
<sequence>MTPRRWERELHELVVARGRALTGYAYFVCGDRREAEDLVQEALVRVISRLNRLPEAPGGAAVHAVDGTPAHFTSSEAYVRSAILTAYLDRYRRERNRRTRSLGTWERPVGGPEGAVAVRLDVASALDLLTPRQRACVVLRFYDDLTVPDVAAVLGLAPGTVKRYLSDANVVLRGALDDWGPVGVRAGLQDALASGAPGARSGALEDSEAAIRARIRNRRRVRAAVVGGMSAVVVALVAFGAAQALSGRQEAPLPAVPSPSSSATPSRSLTPSPSPSLSPSATASPTPTEAAPFFSVGQVATLLVPDATIGALAGFDGSGNLQSEELTWEAETGTEYAPAECAPLVTVNAAGVPLDGYRRRFVSYPGGTFAQTVTLFADEVSARAAFDSVGVAARGCESVAVYFTYARDPMNFEVTAVADSATGYVLDYLWCADSYYCAEGYLGFVRVGNAIVQWDGRANNYFIGNDEAPADPRIDRATLGAGADLQALVVDHLESVAASG</sequence>
<dbReference type="InterPro" id="IPR013325">
    <property type="entry name" value="RNA_pol_sigma_r2"/>
</dbReference>
<dbReference type="SUPFAM" id="SSF88659">
    <property type="entry name" value="Sigma3 and sigma4 domains of RNA polymerase sigma factors"/>
    <property type="match status" value="1"/>
</dbReference>
<dbReference type="RefSeq" id="WP_236089588.1">
    <property type="nucleotide sequence ID" value="NZ_JAKGSG010000034.1"/>
</dbReference>
<dbReference type="EMBL" id="JAKGSG010000034">
    <property type="protein sequence ID" value="MCF4121794.1"/>
    <property type="molecule type" value="Genomic_DNA"/>
</dbReference>
<evidence type="ECO:0000256" key="3">
    <source>
        <dbReference type="ARBA" id="ARBA00023082"/>
    </source>
</evidence>
<dbReference type="SUPFAM" id="SSF88946">
    <property type="entry name" value="Sigma2 domain of RNA polymerase sigma factors"/>
    <property type="match status" value="1"/>
</dbReference>
<dbReference type="PANTHER" id="PTHR43133">
    <property type="entry name" value="RNA POLYMERASE ECF-TYPE SIGMA FACTO"/>
    <property type="match status" value="1"/>
</dbReference>
<dbReference type="InterPro" id="IPR007627">
    <property type="entry name" value="RNA_pol_sigma70_r2"/>
</dbReference>
<evidence type="ECO:0000313" key="10">
    <source>
        <dbReference type="EMBL" id="MCF4121794.1"/>
    </source>
</evidence>
<dbReference type="InterPro" id="IPR038232">
    <property type="entry name" value="PknH-like_Extracell_sf"/>
</dbReference>
<dbReference type="GO" id="GO:0006352">
    <property type="term" value="P:DNA-templated transcription initiation"/>
    <property type="evidence" value="ECO:0007669"/>
    <property type="project" value="InterPro"/>
</dbReference>
<name>A0AA41QGR5_9MICO</name>
<keyword evidence="2" id="KW-0805">Transcription regulation</keyword>
<dbReference type="Proteomes" id="UP001165405">
    <property type="component" value="Unassembled WGS sequence"/>
</dbReference>
<comment type="similarity">
    <text evidence="1">Belongs to the sigma-70 factor family. ECF subfamily.</text>
</comment>
<dbReference type="GO" id="GO:0016987">
    <property type="term" value="F:sigma factor activity"/>
    <property type="evidence" value="ECO:0007669"/>
    <property type="project" value="UniProtKB-KW"/>
</dbReference>
<dbReference type="InterPro" id="IPR014284">
    <property type="entry name" value="RNA_pol_sigma-70_dom"/>
</dbReference>
<dbReference type="PANTHER" id="PTHR43133:SF50">
    <property type="entry name" value="ECF RNA POLYMERASE SIGMA FACTOR SIGM"/>
    <property type="match status" value="1"/>
</dbReference>
<evidence type="ECO:0000259" key="8">
    <source>
        <dbReference type="Pfam" id="PF04542"/>
    </source>
</evidence>
<feature type="region of interest" description="Disordered" evidence="6">
    <location>
        <begin position="248"/>
        <end position="289"/>
    </location>
</feature>
<proteinExistence type="inferred from homology"/>
<keyword evidence="7" id="KW-0472">Membrane</keyword>
<gene>
    <name evidence="10" type="ORF">L1785_12460</name>
</gene>